<dbReference type="Proteomes" id="UP000064939">
    <property type="component" value="Chromosome"/>
</dbReference>
<evidence type="ECO:0000313" key="2">
    <source>
        <dbReference type="Proteomes" id="UP000064939"/>
    </source>
</evidence>
<organism evidence="1 2">
    <name type="scientific">Acinetobacter equi</name>
    <dbReference type="NCBI Taxonomy" id="1324350"/>
    <lineage>
        <taxon>Bacteria</taxon>
        <taxon>Pseudomonadati</taxon>
        <taxon>Pseudomonadota</taxon>
        <taxon>Gammaproteobacteria</taxon>
        <taxon>Moraxellales</taxon>
        <taxon>Moraxellaceae</taxon>
        <taxon>Acinetobacter</taxon>
    </lineage>
</organism>
<accession>A0A0N9VU37</accession>
<dbReference type="EMBL" id="CP012808">
    <property type="protein sequence ID" value="ALH94657.1"/>
    <property type="molecule type" value="Genomic_DNA"/>
</dbReference>
<proteinExistence type="predicted"/>
<protein>
    <submittedName>
        <fullName evidence="1">Uncharacterized protein</fullName>
    </submittedName>
</protein>
<name>A0A0N9VU37_9GAMM</name>
<keyword evidence="2" id="KW-1185">Reference proteome</keyword>
<dbReference type="AlphaFoldDB" id="A0A0N9VU37"/>
<evidence type="ECO:0000313" key="1">
    <source>
        <dbReference type="EMBL" id="ALH94657.1"/>
    </source>
</evidence>
<dbReference type="KEGG" id="aei:AOY20_03415"/>
<gene>
    <name evidence="1" type="ORF">AOY20_03415</name>
</gene>
<sequence length="71" mass="8414">MANNYAGNENNKRDILTFFLSLRTIFGQAFNESIFLEYIQSFSIEKIFMNHKNEQMKIHLLTLKTGYFSIK</sequence>
<reference evidence="1 2" key="1">
    <citation type="journal article" date="2015" name="Int. J. Syst. Evol. Microbiol.">
        <title>Acinetobacter equi sp. nov. isolated from horse faeces.</title>
        <authorList>
            <person name="Poppel M.T."/>
            <person name="Skiebe E."/>
            <person name="Laue M."/>
            <person name="Bergmann H."/>
            <person name="Ebersberger I."/>
            <person name="Garn T."/>
            <person name="Fruth A."/>
            <person name="Baumgardt S."/>
            <person name="Busse H.J."/>
            <person name="Wilharm G."/>
        </authorList>
    </citation>
    <scope>NUCLEOTIDE SEQUENCE [LARGE SCALE GENOMIC DNA]</scope>
    <source>
        <strain evidence="1 2">114</strain>
    </source>
</reference>